<dbReference type="PANTHER" id="PTHR36206">
    <property type="entry name" value="ASPERCRYPTIN BIOSYNTHESIS CLUSTER-SPECIFIC TRANSCRIPTION REGULATOR ATNN-RELATED"/>
    <property type="match status" value="1"/>
</dbReference>
<dbReference type="EMBL" id="JBFXLQ010000098">
    <property type="protein sequence ID" value="KAL2859866.1"/>
    <property type="molecule type" value="Genomic_DNA"/>
</dbReference>
<dbReference type="Proteomes" id="UP001610432">
    <property type="component" value="Unassembled WGS sequence"/>
</dbReference>
<dbReference type="PANTHER" id="PTHR36206:SF12">
    <property type="entry name" value="ASPERCRYPTIN BIOSYNTHESIS CLUSTER-SPECIFIC TRANSCRIPTION REGULATOR ATNN-RELATED"/>
    <property type="match status" value="1"/>
</dbReference>
<evidence type="ECO:0000256" key="2">
    <source>
        <dbReference type="ARBA" id="ARBA00022833"/>
    </source>
</evidence>
<comment type="caution">
    <text evidence="7">The sequence shown here is derived from an EMBL/GenBank/DDBJ whole genome shotgun (WGS) entry which is preliminary data.</text>
</comment>
<keyword evidence="8" id="KW-1185">Reference proteome</keyword>
<evidence type="ECO:0000313" key="7">
    <source>
        <dbReference type="EMBL" id="KAL2859866.1"/>
    </source>
</evidence>
<dbReference type="RefSeq" id="XP_070880422.1">
    <property type="nucleotide sequence ID" value="XM_071034092.1"/>
</dbReference>
<proteinExistence type="predicted"/>
<evidence type="ECO:0000256" key="1">
    <source>
        <dbReference type="ARBA" id="ARBA00022723"/>
    </source>
</evidence>
<name>A0ABR4L5V1_9EURO</name>
<dbReference type="GeneID" id="98149164"/>
<protein>
    <submittedName>
        <fullName evidence="7">Uncharacterized protein</fullName>
    </submittedName>
</protein>
<evidence type="ECO:0000256" key="5">
    <source>
        <dbReference type="ARBA" id="ARBA00023163"/>
    </source>
</evidence>
<dbReference type="InterPro" id="IPR052360">
    <property type="entry name" value="Transcr_Regulatory_Proteins"/>
</dbReference>
<keyword evidence="4" id="KW-0238">DNA-binding</keyword>
<accession>A0ABR4L5V1</accession>
<organism evidence="7 8">
    <name type="scientific">Aspergillus lucknowensis</name>
    <dbReference type="NCBI Taxonomy" id="176173"/>
    <lineage>
        <taxon>Eukaryota</taxon>
        <taxon>Fungi</taxon>
        <taxon>Dikarya</taxon>
        <taxon>Ascomycota</taxon>
        <taxon>Pezizomycotina</taxon>
        <taxon>Eurotiomycetes</taxon>
        <taxon>Eurotiomycetidae</taxon>
        <taxon>Eurotiales</taxon>
        <taxon>Aspergillaceae</taxon>
        <taxon>Aspergillus</taxon>
        <taxon>Aspergillus subgen. Nidulantes</taxon>
    </lineage>
</organism>
<gene>
    <name evidence="7" type="ORF">BJX67DRAFT_386551</name>
</gene>
<evidence type="ECO:0000313" key="8">
    <source>
        <dbReference type="Proteomes" id="UP001610432"/>
    </source>
</evidence>
<keyword evidence="6" id="KW-0539">Nucleus</keyword>
<reference evidence="7 8" key="1">
    <citation type="submission" date="2024-07" db="EMBL/GenBank/DDBJ databases">
        <title>Section-level genome sequencing and comparative genomics of Aspergillus sections Usti and Cavernicolus.</title>
        <authorList>
            <consortium name="Lawrence Berkeley National Laboratory"/>
            <person name="Nybo J.L."/>
            <person name="Vesth T.C."/>
            <person name="Theobald S."/>
            <person name="Frisvad J.C."/>
            <person name="Larsen T.O."/>
            <person name="Kjaerboelling I."/>
            <person name="Rothschild-Mancinelli K."/>
            <person name="Lyhne E.K."/>
            <person name="Kogle M.E."/>
            <person name="Barry K."/>
            <person name="Clum A."/>
            <person name="Na H."/>
            <person name="Ledsgaard L."/>
            <person name="Lin J."/>
            <person name="Lipzen A."/>
            <person name="Kuo A."/>
            <person name="Riley R."/>
            <person name="Mondo S."/>
            <person name="Labutti K."/>
            <person name="Haridas S."/>
            <person name="Pangalinan J."/>
            <person name="Salamov A.A."/>
            <person name="Simmons B.A."/>
            <person name="Magnuson J.K."/>
            <person name="Chen J."/>
            <person name="Drula E."/>
            <person name="Henrissat B."/>
            <person name="Wiebenga A."/>
            <person name="Lubbers R.J."/>
            <person name="Gomes A.C."/>
            <person name="Macurrencykelacurrency M.R."/>
            <person name="Stajich J."/>
            <person name="Grigoriev I.V."/>
            <person name="Mortensen U.H."/>
            <person name="De Vries R.P."/>
            <person name="Baker S.E."/>
            <person name="Andersen M.R."/>
        </authorList>
    </citation>
    <scope>NUCLEOTIDE SEQUENCE [LARGE SCALE GENOMIC DNA]</scope>
    <source>
        <strain evidence="7 8">CBS 449.75</strain>
    </source>
</reference>
<sequence length="235" mass="26971">MGLAAYLVSSECDWDDYRAEYEEIVQLAEFLLSDRDRFSDEYSRTLSLDLGLIYPLHAVAWKCRYPGIRRRGIDPLLRSPQQEWLLDAQQYHAIFSRIMAIEEECLGLPADANAGKNDLPPEYARVHDFFCLPQPRPECDPTRYAVTFFTKPHGLDGAWHFNTEYMTLPSRVTSDLPPSNLISCRRWANSDTTDAQTSFELKAAVFGRHVLTKRPRPLVCQESGRSSAVDQQQCY</sequence>
<keyword evidence="5" id="KW-0804">Transcription</keyword>
<keyword evidence="3" id="KW-0805">Transcription regulation</keyword>
<evidence type="ECO:0000256" key="3">
    <source>
        <dbReference type="ARBA" id="ARBA00023015"/>
    </source>
</evidence>
<keyword evidence="1" id="KW-0479">Metal-binding</keyword>
<keyword evidence="2" id="KW-0862">Zinc</keyword>
<evidence type="ECO:0000256" key="6">
    <source>
        <dbReference type="ARBA" id="ARBA00023242"/>
    </source>
</evidence>
<evidence type="ECO:0000256" key="4">
    <source>
        <dbReference type="ARBA" id="ARBA00023125"/>
    </source>
</evidence>